<dbReference type="GO" id="GO:0003723">
    <property type="term" value="F:RNA binding"/>
    <property type="evidence" value="ECO:0007669"/>
    <property type="project" value="UniProtKB-UniRule"/>
</dbReference>
<dbReference type="Pfam" id="PF22458">
    <property type="entry name" value="RsmF-B_ferredox"/>
    <property type="match status" value="1"/>
</dbReference>
<keyword evidence="2 5" id="KW-0808">Transferase</keyword>
<dbReference type="GO" id="GO:0001510">
    <property type="term" value="P:RNA methylation"/>
    <property type="evidence" value="ECO:0007669"/>
    <property type="project" value="InterPro"/>
</dbReference>
<name>Q165U2_ROSDO</name>
<evidence type="ECO:0000313" key="7">
    <source>
        <dbReference type="EMBL" id="ABG32251.1"/>
    </source>
</evidence>
<sequence>MTPAARIAAAIEILDVIAQGAAAEQALTRWARLSRFAGSKDRAAVRDHVFDVLRLRDTVAALGGGASGRALMLGLLRYNGLDPSAFFNGQGYAPAALSAQELAYSADRDTACGLWNLPDWLVPEFERSLGEEAGAIAQALTQRGPVTLRVNLKRADVTTAMHSLATDGVVTTANPVCATALTVTEGARRVRNATAFLSGQVEVQDAASQAVVDDLPEAQRCLDYCAGGGGKALAMAAQDGRRVFAHDRDPDRMRDIAPRAKRAGAVIKQLATDRLHAHGPFDLVLCDAPCSGSGAWRRSPEAKWRFTSARLQELQAMQQDILREAAPLVDAQGWLVYATCSVLRAENEDQITAFLSQNPDWRCTLQRRWPLSENCDGFYTAHLTRG</sequence>
<feature type="binding site" evidence="5">
    <location>
        <position position="287"/>
    </location>
    <ligand>
        <name>S-adenosyl-L-methionine</name>
        <dbReference type="ChEBI" id="CHEBI:59789"/>
    </ligand>
</feature>
<dbReference type="STRING" id="375451.RD1_2712"/>
<dbReference type="AlphaFoldDB" id="Q165U2"/>
<dbReference type="HOGENOM" id="CLU_005316_0_2_5"/>
<evidence type="ECO:0000256" key="1">
    <source>
        <dbReference type="ARBA" id="ARBA00022603"/>
    </source>
</evidence>
<reference evidence="7 8" key="1">
    <citation type="journal article" date="2007" name="J. Bacteriol.">
        <title>The complete genome sequence of Roseobacter denitrificans reveals a mixotrophic rather than photosynthetic metabolism.</title>
        <authorList>
            <person name="Swingley W.D."/>
            <person name="Sadekar S."/>
            <person name="Mastrian S.D."/>
            <person name="Matthies H.J."/>
            <person name="Hao J."/>
            <person name="Ramos H."/>
            <person name="Acharya C.R."/>
            <person name="Conrad A.L."/>
            <person name="Taylor H.L."/>
            <person name="Dejesa L.C."/>
            <person name="Shah M.K."/>
            <person name="O'huallachain M.E."/>
            <person name="Lince M.T."/>
            <person name="Blankenship R.E."/>
            <person name="Beatty J.T."/>
            <person name="Touchman J.W."/>
        </authorList>
    </citation>
    <scope>NUCLEOTIDE SEQUENCE [LARGE SCALE GENOMIC DNA]</scope>
    <source>
        <strain evidence="8">ATCC 33942 / OCh 114</strain>
    </source>
</reference>
<accession>Q165U2</accession>
<organism evidence="7 8">
    <name type="scientific">Roseobacter denitrificans (strain ATCC 33942 / OCh 114)</name>
    <name type="common">Erythrobacter sp. (strain OCh 114)</name>
    <name type="synonym">Roseobacter denitrificans</name>
    <dbReference type="NCBI Taxonomy" id="375451"/>
    <lineage>
        <taxon>Bacteria</taxon>
        <taxon>Pseudomonadati</taxon>
        <taxon>Pseudomonadota</taxon>
        <taxon>Alphaproteobacteria</taxon>
        <taxon>Rhodobacterales</taxon>
        <taxon>Roseobacteraceae</taxon>
        <taxon>Roseobacter</taxon>
    </lineage>
</organism>
<evidence type="ECO:0000259" key="6">
    <source>
        <dbReference type="PROSITE" id="PS51686"/>
    </source>
</evidence>
<dbReference type="PROSITE" id="PS51686">
    <property type="entry name" value="SAM_MT_RSMB_NOP"/>
    <property type="match status" value="1"/>
</dbReference>
<comment type="caution">
    <text evidence="5">Lacks conserved residue(s) required for the propagation of feature annotation.</text>
</comment>
<feature type="domain" description="SAM-dependent MTase RsmB/NOP-type" evidence="6">
    <location>
        <begin position="136"/>
        <end position="386"/>
    </location>
</feature>
<dbReference type="Proteomes" id="UP000007029">
    <property type="component" value="Chromosome"/>
</dbReference>
<keyword evidence="8" id="KW-1185">Reference proteome</keyword>
<evidence type="ECO:0000256" key="4">
    <source>
        <dbReference type="ARBA" id="ARBA00022884"/>
    </source>
</evidence>
<evidence type="ECO:0000256" key="2">
    <source>
        <dbReference type="ARBA" id="ARBA00022679"/>
    </source>
</evidence>
<dbReference type="KEGG" id="rde:RD1_2712"/>
<dbReference type="InterPro" id="IPR054728">
    <property type="entry name" value="RsmB-like_ferredoxin"/>
</dbReference>
<dbReference type="InterPro" id="IPR001678">
    <property type="entry name" value="MeTrfase_RsmB-F_NOP2_dom"/>
</dbReference>
<dbReference type="Pfam" id="PF01189">
    <property type="entry name" value="Methyltr_RsmB-F"/>
    <property type="match status" value="1"/>
</dbReference>
<proteinExistence type="inferred from homology"/>
<evidence type="ECO:0000256" key="3">
    <source>
        <dbReference type="ARBA" id="ARBA00022691"/>
    </source>
</evidence>
<dbReference type="PANTHER" id="PTHR22807">
    <property type="entry name" value="NOP2 YEAST -RELATED NOL1/NOP2/FMU SUN DOMAIN-CONTAINING"/>
    <property type="match status" value="1"/>
</dbReference>
<keyword evidence="4 5" id="KW-0694">RNA-binding</keyword>
<dbReference type="Gene3D" id="3.30.70.1170">
    <property type="entry name" value="Sun protein, domain 3"/>
    <property type="match status" value="1"/>
</dbReference>
<feature type="binding site" evidence="5">
    <location>
        <position position="247"/>
    </location>
    <ligand>
        <name>S-adenosyl-L-methionine</name>
        <dbReference type="ChEBI" id="CHEBI:59789"/>
    </ligand>
</feature>
<dbReference type="PANTHER" id="PTHR22807:SF53">
    <property type="entry name" value="RIBOSOMAL RNA SMALL SUBUNIT METHYLTRANSFERASE B-RELATED"/>
    <property type="match status" value="1"/>
</dbReference>
<dbReference type="Gene3D" id="3.40.50.150">
    <property type="entry name" value="Vaccinia Virus protein VP39"/>
    <property type="match status" value="1"/>
</dbReference>
<dbReference type="InterPro" id="IPR023267">
    <property type="entry name" value="RCMT"/>
</dbReference>
<dbReference type="InterPro" id="IPR029063">
    <property type="entry name" value="SAM-dependent_MTases_sf"/>
</dbReference>
<comment type="similarity">
    <text evidence="5">Belongs to the class I-like SAM-binding methyltransferase superfamily. RsmB/NOP family.</text>
</comment>
<evidence type="ECO:0000313" key="8">
    <source>
        <dbReference type="Proteomes" id="UP000007029"/>
    </source>
</evidence>
<dbReference type="SUPFAM" id="SSF53335">
    <property type="entry name" value="S-adenosyl-L-methionine-dependent methyltransferases"/>
    <property type="match status" value="1"/>
</dbReference>
<protein>
    <submittedName>
        <fullName evidence="7">NOL1/NOP2/sun family protein, putative</fullName>
        <ecNumber evidence="7">2.1.1.-</ecNumber>
    </submittedName>
</protein>
<dbReference type="InterPro" id="IPR049560">
    <property type="entry name" value="MeTrfase_RsmB-F_NOP2_cat"/>
</dbReference>
<dbReference type="OrthoDB" id="9810297at2"/>
<dbReference type="PRINTS" id="PR02008">
    <property type="entry name" value="RCMTFAMILY"/>
</dbReference>
<dbReference type="GO" id="GO:0008173">
    <property type="term" value="F:RNA methyltransferase activity"/>
    <property type="evidence" value="ECO:0007669"/>
    <property type="project" value="InterPro"/>
</dbReference>
<feature type="active site" description="Nucleophile" evidence="5">
    <location>
        <position position="340"/>
    </location>
</feature>
<dbReference type="RefSeq" id="WP_011568868.1">
    <property type="nucleotide sequence ID" value="NC_008209.1"/>
</dbReference>
<keyword evidence="1 5" id="KW-0489">Methyltransferase</keyword>
<dbReference type="eggNOG" id="COG0144">
    <property type="taxonomic scope" value="Bacteria"/>
</dbReference>
<gene>
    <name evidence="7" type="ordered locus">RD1_2712</name>
</gene>
<dbReference type="CDD" id="cd02440">
    <property type="entry name" value="AdoMet_MTases"/>
    <property type="match status" value="1"/>
</dbReference>
<dbReference type="EMBL" id="CP000362">
    <property type="protein sequence ID" value="ABG32251.1"/>
    <property type="molecule type" value="Genomic_DNA"/>
</dbReference>
<dbReference type="EC" id="2.1.1.-" evidence="7"/>
<keyword evidence="3 5" id="KW-0949">S-adenosyl-L-methionine</keyword>
<evidence type="ECO:0000256" key="5">
    <source>
        <dbReference type="PROSITE-ProRule" id="PRU01023"/>
    </source>
</evidence>